<dbReference type="Pfam" id="PF17930">
    <property type="entry name" value="LpxI_N"/>
    <property type="match status" value="1"/>
</dbReference>
<organism evidence="3 4">
    <name type="scientific">Aquicoccus porphyridii</name>
    <dbReference type="NCBI Taxonomy" id="1852029"/>
    <lineage>
        <taxon>Bacteria</taxon>
        <taxon>Pseudomonadati</taxon>
        <taxon>Pseudomonadota</taxon>
        <taxon>Alphaproteobacteria</taxon>
        <taxon>Rhodobacterales</taxon>
        <taxon>Paracoccaceae</taxon>
        <taxon>Aquicoccus</taxon>
    </lineage>
</organism>
<feature type="domain" description="LpxI C-terminal" evidence="1">
    <location>
        <begin position="129"/>
        <end position="261"/>
    </location>
</feature>
<sequence length="266" mass="27967">MLALIAGRGHLPDKVVAALGERPIICAMEGCLPDRLDPDLVFRLETLGTLLRILAERGVTGVCFCGAIDRPALDPAALDAETRPLVPIFMEALAKGDDGALRAAIHLFERAGFTIRAAHEIAPEIVARAGIPTQGKPRSTHRADADLGDRVLAEMGAADEGQACVIRQGRVLAREDRAGTDAMLAGLAGAAQDAPGTGAILFKGPKPEQDRRIDLPTIGPDTAKAAAEAGCDGIVIEAGGVIILDEPRVVAVLDAMNMFLWVRERP</sequence>
<reference evidence="3 4" key="1">
    <citation type="submission" date="2019-07" db="EMBL/GenBank/DDBJ databases">
        <title>Aquicoccus porphyridii gen. nov., sp. nov., isolated from a small marine red alga, Porphyridium marinum.</title>
        <authorList>
            <person name="Liu L."/>
        </authorList>
    </citation>
    <scope>NUCLEOTIDE SEQUENCE [LARGE SCALE GENOMIC DNA]</scope>
    <source>
        <strain evidence="3 4">L1 8-17</strain>
    </source>
</reference>
<dbReference type="InterPro" id="IPR010415">
    <property type="entry name" value="LpxI_C"/>
</dbReference>
<gene>
    <name evidence="3" type="ORF">FLO80_02360</name>
</gene>
<evidence type="ECO:0000313" key="4">
    <source>
        <dbReference type="Proteomes" id="UP000325291"/>
    </source>
</evidence>
<dbReference type="EMBL" id="VINQ01000001">
    <property type="protein sequence ID" value="KAA0921034.1"/>
    <property type="molecule type" value="Genomic_DNA"/>
</dbReference>
<dbReference type="Pfam" id="PF06230">
    <property type="entry name" value="LpxI_C"/>
    <property type="match status" value="1"/>
</dbReference>
<name>A0A5A9ZUM8_9RHOB</name>
<dbReference type="InterPro" id="IPR043167">
    <property type="entry name" value="LpxI_C_sf"/>
</dbReference>
<dbReference type="Proteomes" id="UP000325291">
    <property type="component" value="Unassembled WGS sequence"/>
</dbReference>
<protein>
    <submittedName>
        <fullName evidence="3">LpxI family protein</fullName>
    </submittedName>
</protein>
<dbReference type="AlphaFoldDB" id="A0A5A9ZUM8"/>
<dbReference type="InterPro" id="IPR041255">
    <property type="entry name" value="LpxI_N"/>
</dbReference>
<dbReference type="PANTHER" id="PTHR39962">
    <property type="entry name" value="BLL4848 PROTEIN"/>
    <property type="match status" value="1"/>
</dbReference>
<comment type="caution">
    <text evidence="3">The sequence shown here is derived from an EMBL/GenBank/DDBJ whole genome shotgun (WGS) entry which is preliminary data.</text>
</comment>
<dbReference type="Gene3D" id="3.40.50.20">
    <property type="match status" value="1"/>
</dbReference>
<dbReference type="InterPro" id="IPR053174">
    <property type="entry name" value="LpxI"/>
</dbReference>
<dbReference type="PANTHER" id="PTHR39962:SF1">
    <property type="entry name" value="LPXI FAMILY PROTEIN"/>
    <property type="match status" value="1"/>
</dbReference>
<evidence type="ECO:0000313" key="3">
    <source>
        <dbReference type="EMBL" id="KAA0921034.1"/>
    </source>
</evidence>
<evidence type="ECO:0000259" key="1">
    <source>
        <dbReference type="Pfam" id="PF06230"/>
    </source>
</evidence>
<accession>A0A5A9ZUM8</accession>
<feature type="domain" description="LpxI N-terminal" evidence="2">
    <location>
        <begin position="2"/>
        <end position="124"/>
    </location>
</feature>
<dbReference type="Gene3D" id="3.40.140.80">
    <property type="match status" value="1"/>
</dbReference>
<proteinExistence type="predicted"/>
<keyword evidence="4" id="KW-1185">Reference proteome</keyword>
<dbReference type="RefSeq" id="WP_111361944.1">
    <property type="nucleotide sequence ID" value="NZ_JASHJG010000002.1"/>
</dbReference>
<evidence type="ECO:0000259" key="2">
    <source>
        <dbReference type="Pfam" id="PF17930"/>
    </source>
</evidence>